<feature type="signal peptide" evidence="1">
    <location>
        <begin position="1"/>
        <end position="22"/>
    </location>
</feature>
<comment type="caution">
    <text evidence="2">The sequence shown here is derived from an EMBL/GenBank/DDBJ whole genome shotgun (WGS) entry which is preliminary data.</text>
</comment>
<sequence>MLTQHHLTAVAAIISFAHFINAIPTTYPPSPYAQSVLYSWSTEPVCTTTASETDCTTAYAALCARAELGVSDNTTVGDCTAFYWYDAGNTIPTAAECTAAYTQILAVSIGGALGYNVEKSRTNDPLYAIYPKDGNANCFKAAGDTSPVLAVDALPNGGGTLTTCPVSTSRRRRAIEVLEGRDENQNDGVIECAIEDGVWNVVCTGVCLAAVTSTSWITGPFVAAGWLACLGGCGATAAKVFNNCEKAKGNTDPDELLPLNPFGKRQEATESSNPCVNIKNWSYQCPTQETELLSVFSCQGTINT</sequence>
<gene>
    <name evidence="2" type="ORF">HO173_006632</name>
</gene>
<proteinExistence type="predicted"/>
<organism evidence="2 3">
    <name type="scientific">Letharia columbiana</name>
    <dbReference type="NCBI Taxonomy" id="112416"/>
    <lineage>
        <taxon>Eukaryota</taxon>
        <taxon>Fungi</taxon>
        <taxon>Dikarya</taxon>
        <taxon>Ascomycota</taxon>
        <taxon>Pezizomycotina</taxon>
        <taxon>Lecanoromycetes</taxon>
        <taxon>OSLEUM clade</taxon>
        <taxon>Lecanoromycetidae</taxon>
        <taxon>Lecanorales</taxon>
        <taxon>Lecanorineae</taxon>
        <taxon>Parmeliaceae</taxon>
        <taxon>Letharia</taxon>
    </lineage>
</organism>
<dbReference type="OrthoDB" id="5349905at2759"/>
<evidence type="ECO:0000313" key="2">
    <source>
        <dbReference type="EMBL" id="KAF6235436.1"/>
    </source>
</evidence>
<reference evidence="2 3" key="1">
    <citation type="journal article" date="2020" name="Genomics">
        <title>Complete, high-quality genomes from long-read metagenomic sequencing of two wolf lichen thalli reveals enigmatic genome architecture.</title>
        <authorList>
            <person name="McKenzie S.K."/>
            <person name="Walston R.F."/>
            <person name="Allen J.L."/>
        </authorList>
    </citation>
    <scope>NUCLEOTIDE SEQUENCE [LARGE SCALE GENOMIC DNA]</scope>
    <source>
        <strain evidence="2">WasteWater2</strain>
    </source>
</reference>
<dbReference type="EMBL" id="JACCJC010000025">
    <property type="protein sequence ID" value="KAF6235436.1"/>
    <property type="molecule type" value="Genomic_DNA"/>
</dbReference>
<dbReference type="RefSeq" id="XP_037164807.1">
    <property type="nucleotide sequence ID" value="XM_037308541.1"/>
</dbReference>
<evidence type="ECO:0000313" key="3">
    <source>
        <dbReference type="Proteomes" id="UP000578531"/>
    </source>
</evidence>
<dbReference type="GeneID" id="59288293"/>
<keyword evidence="1" id="KW-0732">Signal</keyword>
<protein>
    <submittedName>
        <fullName evidence="2">Uncharacterized protein</fullName>
    </submittedName>
</protein>
<feature type="chain" id="PRO_5034316708" evidence="1">
    <location>
        <begin position="23"/>
        <end position="304"/>
    </location>
</feature>
<dbReference type="AlphaFoldDB" id="A0A8H6FV93"/>
<keyword evidence="3" id="KW-1185">Reference proteome</keyword>
<name>A0A8H6FV93_9LECA</name>
<evidence type="ECO:0000256" key="1">
    <source>
        <dbReference type="SAM" id="SignalP"/>
    </source>
</evidence>
<accession>A0A8H6FV93</accession>
<dbReference type="Proteomes" id="UP000578531">
    <property type="component" value="Unassembled WGS sequence"/>
</dbReference>